<organism evidence="1 2">
    <name type="scientific">Pipistrellus kuhlii</name>
    <name type="common">Kuhl's pipistrelle</name>
    <dbReference type="NCBI Taxonomy" id="59472"/>
    <lineage>
        <taxon>Eukaryota</taxon>
        <taxon>Metazoa</taxon>
        <taxon>Chordata</taxon>
        <taxon>Craniata</taxon>
        <taxon>Vertebrata</taxon>
        <taxon>Euteleostomi</taxon>
        <taxon>Mammalia</taxon>
        <taxon>Eutheria</taxon>
        <taxon>Laurasiatheria</taxon>
        <taxon>Chiroptera</taxon>
        <taxon>Yangochiroptera</taxon>
        <taxon>Vespertilionidae</taxon>
        <taxon>Pipistrellus</taxon>
    </lineage>
</organism>
<protein>
    <submittedName>
        <fullName evidence="1">Uncharacterized protein</fullName>
    </submittedName>
</protein>
<dbReference type="AlphaFoldDB" id="A0A7J7YXK4"/>
<keyword evidence="2" id="KW-1185">Reference proteome</keyword>
<accession>A0A7J7YXK4</accession>
<proteinExistence type="predicted"/>
<comment type="caution">
    <text evidence="1">The sequence shown here is derived from an EMBL/GenBank/DDBJ whole genome shotgun (WGS) entry which is preliminary data.</text>
</comment>
<dbReference type="Proteomes" id="UP000558488">
    <property type="component" value="Unassembled WGS sequence"/>
</dbReference>
<sequence length="138" mass="14870">MSLRAARPTFPFVRAKKGLFFSSRSRWSRCPPRITWPAPRVRSGLTARLPAPGQPRGGHRAILCAALCSNGAGPRLLLGDPFKPVPGEMGYELPGQRAMGRARAPTGLRPLPIRLGLLEPVGSRGSNSFCCGEKGRIL</sequence>
<gene>
    <name evidence="1" type="ORF">mPipKuh1_009927</name>
</gene>
<dbReference type="EMBL" id="JACAGB010000004">
    <property type="protein sequence ID" value="KAF6366525.1"/>
    <property type="molecule type" value="Genomic_DNA"/>
</dbReference>
<reference evidence="1 2" key="1">
    <citation type="journal article" date="2020" name="Nature">
        <title>Six reference-quality genomes reveal evolution of bat adaptations.</title>
        <authorList>
            <person name="Jebb D."/>
            <person name="Huang Z."/>
            <person name="Pippel M."/>
            <person name="Hughes G.M."/>
            <person name="Lavrichenko K."/>
            <person name="Devanna P."/>
            <person name="Winkler S."/>
            <person name="Jermiin L.S."/>
            <person name="Skirmuntt E.C."/>
            <person name="Katzourakis A."/>
            <person name="Burkitt-Gray L."/>
            <person name="Ray D.A."/>
            <person name="Sullivan K.A.M."/>
            <person name="Roscito J.G."/>
            <person name="Kirilenko B.M."/>
            <person name="Davalos L.M."/>
            <person name="Corthals A.P."/>
            <person name="Power M.L."/>
            <person name="Jones G."/>
            <person name="Ransome R.D."/>
            <person name="Dechmann D.K.N."/>
            <person name="Locatelli A.G."/>
            <person name="Puechmaille S.J."/>
            <person name="Fedrigo O."/>
            <person name="Jarvis E.D."/>
            <person name="Hiller M."/>
            <person name="Vernes S.C."/>
            <person name="Myers E.W."/>
            <person name="Teeling E.C."/>
        </authorList>
    </citation>
    <scope>NUCLEOTIDE SEQUENCE [LARGE SCALE GENOMIC DNA]</scope>
    <source>
        <strain evidence="1">MPipKuh1</strain>
        <tissue evidence="1">Flight muscle</tissue>
    </source>
</reference>
<evidence type="ECO:0000313" key="2">
    <source>
        <dbReference type="Proteomes" id="UP000558488"/>
    </source>
</evidence>
<evidence type="ECO:0000313" key="1">
    <source>
        <dbReference type="EMBL" id="KAF6366525.1"/>
    </source>
</evidence>
<name>A0A7J7YXK4_PIPKU</name>